<dbReference type="SUPFAM" id="SSF55979">
    <property type="entry name" value="DNA clamp"/>
    <property type="match status" value="1"/>
</dbReference>
<comment type="caution">
    <text evidence="6">The sequence shown here is derived from an EMBL/GenBank/DDBJ whole genome shotgun (WGS) entry which is preliminary data.</text>
</comment>
<dbReference type="EMBL" id="NBIV01000037">
    <property type="protein sequence ID" value="PXF46510.1"/>
    <property type="molecule type" value="Genomic_DNA"/>
</dbReference>
<evidence type="ECO:0000313" key="7">
    <source>
        <dbReference type="Proteomes" id="UP000247409"/>
    </source>
</evidence>
<dbReference type="GO" id="GO:0000077">
    <property type="term" value="P:DNA damage checkpoint signaling"/>
    <property type="evidence" value="ECO:0007669"/>
    <property type="project" value="InterPro"/>
</dbReference>
<dbReference type="InterPro" id="IPR046938">
    <property type="entry name" value="DNA_clamp_sf"/>
</dbReference>
<name>A0A2V3IZE7_9FLOR</name>
<dbReference type="GO" id="GO:0006281">
    <property type="term" value="P:DNA repair"/>
    <property type="evidence" value="ECO:0007669"/>
    <property type="project" value="UniProtKB-KW"/>
</dbReference>
<dbReference type="Gene3D" id="3.70.10.10">
    <property type="match status" value="1"/>
</dbReference>
<dbReference type="PANTHER" id="PTHR10870">
    <property type="entry name" value="CELL CYCLE CHECKPOINT PROTEIN RAD1"/>
    <property type="match status" value="1"/>
</dbReference>
<keyword evidence="5" id="KW-0539">Nucleus</keyword>
<dbReference type="STRING" id="448386.A0A2V3IZE7"/>
<protein>
    <recommendedName>
        <fullName evidence="8">Cell cycle checkpoint protein RAD1</fullName>
    </recommendedName>
</protein>
<evidence type="ECO:0000256" key="4">
    <source>
        <dbReference type="ARBA" id="ARBA00023204"/>
    </source>
</evidence>
<dbReference type="GO" id="GO:0030896">
    <property type="term" value="C:checkpoint clamp complex"/>
    <property type="evidence" value="ECO:0007669"/>
    <property type="project" value="TreeGrafter"/>
</dbReference>
<evidence type="ECO:0000256" key="5">
    <source>
        <dbReference type="ARBA" id="ARBA00023242"/>
    </source>
</evidence>
<comment type="subcellular location">
    <subcellularLocation>
        <location evidence="1">Nucleus</location>
    </subcellularLocation>
</comment>
<keyword evidence="4" id="KW-0234">DNA repair</keyword>
<sequence>MVMSEAGSAAEDAPLFGTMTSIKPLVDALACLTQPSRAHDVIVSQGTAGLRFSTATPTHQASAILPPSAFTTLRVNPADLRIRLNLSALQDCLAVLSAATPSDVQLSFSNARVRVHCTAADECSIHAELAALHAAEQSSELIEPADANDVAAFIIGADAFRDALTELDYASAQTVQLSFLPEQPSVRFVAPASCADGQARVMVELVAQSSGFQAVRCDGEQNATFRTEHVLRATRALGVAESVKLVLNEAGVLSILCRLKGSAVEDRSFVEFVMLAQQIEGDDEDDERGSDEAVYK</sequence>
<dbReference type="PANTHER" id="PTHR10870:SF0">
    <property type="entry name" value="CELL CYCLE CHECKPOINT PROTEIN RAD1"/>
    <property type="match status" value="1"/>
</dbReference>
<evidence type="ECO:0000256" key="3">
    <source>
        <dbReference type="ARBA" id="ARBA00022763"/>
    </source>
</evidence>
<reference evidence="6 7" key="1">
    <citation type="journal article" date="2018" name="Mol. Biol. Evol.">
        <title>Analysis of the draft genome of the red seaweed Gracilariopsis chorda provides insights into genome size evolution in Rhodophyta.</title>
        <authorList>
            <person name="Lee J."/>
            <person name="Yang E.C."/>
            <person name="Graf L."/>
            <person name="Yang J.H."/>
            <person name="Qiu H."/>
            <person name="Zel Zion U."/>
            <person name="Chan C.X."/>
            <person name="Stephens T.G."/>
            <person name="Weber A.P.M."/>
            <person name="Boo G.H."/>
            <person name="Boo S.M."/>
            <person name="Kim K.M."/>
            <person name="Shin Y."/>
            <person name="Jung M."/>
            <person name="Lee S.J."/>
            <person name="Yim H.S."/>
            <person name="Lee J.H."/>
            <person name="Bhattacharya D."/>
            <person name="Yoon H.S."/>
        </authorList>
    </citation>
    <scope>NUCLEOTIDE SEQUENCE [LARGE SCALE GENOMIC DNA]</scope>
    <source>
        <strain evidence="6 7">SKKU-2015</strain>
        <tissue evidence="6">Whole body</tissue>
    </source>
</reference>
<evidence type="ECO:0000256" key="2">
    <source>
        <dbReference type="ARBA" id="ARBA00010991"/>
    </source>
</evidence>
<keyword evidence="3" id="KW-0227">DNA damage</keyword>
<comment type="similarity">
    <text evidence="2">Belongs to the rad1 family.</text>
</comment>
<keyword evidence="7" id="KW-1185">Reference proteome</keyword>
<evidence type="ECO:0008006" key="8">
    <source>
        <dbReference type="Google" id="ProtNLM"/>
    </source>
</evidence>
<evidence type="ECO:0000313" key="6">
    <source>
        <dbReference type="EMBL" id="PXF46510.1"/>
    </source>
</evidence>
<proteinExistence type="inferred from homology"/>
<dbReference type="InterPro" id="IPR003021">
    <property type="entry name" value="Rad1_Rec1_Rad17"/>
</dbReference>
<dbReference type="AlphaFoldDB" id="A0A2V3IZE7"/>
<organism evidence="6 7">
    <name type="scientific">Gracilariopsis chorda</name>
    <dbReference type="NCBI Taxonomy" id="448386"/>
    <lineage>
        <taxon>Eukaryota</taxon>
        <taxon>Rhodophyta</taxon>
        <taxon>Florideophyceae</taxon>
        <taxon>Rhodymeniophycidae</taxon>
        <taxon>Gracilariales</taxon>
        <taxon>Gracilariaceae</taxon>
        <taxon>Gracilariopsis</taxon>
    </lineage>
</organism>
<evidence type="ECO:0000256" key="1">
    <source>
        <dbReference type="ARBA" id="ARBA00004123"/>
    </source>
</evidence>
<gene>
    <name evidence="6" type="ORF">BWQ96_03745</name>
</gene>
<accession>A0A2V3IZE7</accession>
<dbReference type="Proteomes" id="UP000247409">
    <property type="component" value="Unassembled WGS sequence"/>
</dbReference>
<dbReference type="Pfam" id="PF02144">
    <property type="entry name" value="Rad1"/>
    <property type="match status" value="1"/>
</dbReference>